<organism evidence="2 3">
    <name type="scientific">Stephania yunnanensis</name>
    <dbReference type="NCBI Taxonomy" id="152371"/>
    <lineage>
        <taxon>Eukaryota</taxon>
        <taxon>Viridiplantae</taxon>
        <taxon>Streptophyta</taxon>
        <taxon>Embryophyta</taxon>
        <taxon>Tracheophyta</taxon>
        <taxon>Spermatophyta</taxon>
        <taxon>Magnoliopsida</taxon>
        <taxon>Ranunculales</taxon>
        <taxon>Menispermaceae</taxon>
        <taxon>Menispermoideae</taxon>
        <taxon>Cissampelideae</taxon>
        <taxon>Stephania</taxon>
    </lineage>
</organism>
<sequence>MDSAAGVDSRRWWHSSRWTTQAARADNEPARGSGSGEPPTQTNSSGSGAVNGVERRCGGGYS</sequence>
<name>A0AAP0J6T2_9MAGN</name>
<reference evidence="2 3" key="1">
    <citation type="submission" date="2024-01" db="EMBL/GenBank/DDBJ databases">
        <title>Genome assemblies of Stephania.</title>
        <authorList>
            <person name="Yang L."/>
        </authorList>
    </citation>
    <scope>NUCLEOTIDE SEQUENCE [LARGE SCALE GENOMIC DNA]</scope>
    <source>
        <strain evidence="2">YNDBR</strain>
        <tissue evidence="2">Leaf</tissue>
    </source>
</reference>
<keyword evidence="3" id="KW-1185">Reference proteome</keyword>
<dbReference type="Proteomes" id="UP001420932">
    <property type="component" value="Unassembled WGS sequence"/>
</dbReference>
<protein>
    <submittedName>
        <fullName evidence="2">Uncharacterized protein</fullName>
    </submittedName>
</protein>
<accession>A0AAP0J6T2</accession>
<feature type="region of interest" description="Disordered" evidence="1">
    <location>
        <begin position="1"/>
        <end position="62"/>
    </location>
</feature>
<feature type="compositionally biased region" description="Polar residues" evidence="1">
    <location>
        <begin position="38"/>
        <end position="48"/>
    </location>
</feature>
<evidence type="ECO:0000313" key="3">
    <source>
        <dbReference type="Proteomes" id="UP001420932"/>
    </source>
</evidence>
<comment type="caution">
    <text evidence="2">The sequence shown here is derived from an EMBL/GenBank/DDBJ whole genome shotgun (WGS) entry which is preliminary data.</text>
</comment>
<evidence type="ECO:0000256" key="1">
    <source>
        <dbReference type="SAM" id="MobiDB-lite"/>
    </source>
</evidence>
<dbReference type="EMBL" id="JBBNAF010000007">
    <property type="protein sequence ID" value="KAK9128060.1"/>
    <property type="molecule type" value="Genomic_DNA"/>
</dbReference>
<evidence type="ECO:0000313" key="2">
    <source>
        <dbReference type="EMBL" id="KAK9128060.1"/>
    </source>
</evidence>
<feature type="compositionally biased region" description="Basic and acidic residues" evidence="1">
    <location>
        <begin position="53"/>
        <end position="62"/>
    </location>
</feature>
<dbReference type="AlphaFoldDB" id="A0AAP0J6T2"/>
<gene>
    <name evidence="2" type="ORF">Syun_016857</name>
</gene>
<proteinExistence type="predicted"/>